<evidence type="ECO:0000259" key="6">
    <source>
        <dbReference type="Pfam" id="PF01951"/>
    </source>
</evidence>
<evidence type="ECO:0000256" key="3">
    <source>
        <dbReference type="ARBA" id="ARBA00022723"/>
    </source>
</evidence>
<dbReference type="PANTHER" id="PTHR12682">
    <property type="entry name" value="ARCHEASE"/>
    <property type="match status" value="1"/>
</dbReference>
<evidence type="ECO:0000256" key="2">
    <source>
        <dbReference type="ARBA" id="ARBA00022694"/>
    </source>
</evidence>
<keyword evidence="8" id="KW-1185">Reference proteome</keyword>
<comment type="similarity">
    <text evidence="1">Belongs to the archease family.</text>
</comment>
<feature type="transmembrane region" description="Helical" evidence="5">
    <location>
        <begin position="6"/>
        <end position="23"/>
    </location>
</feature>
<gene>
    <name evidence="7" type="ordered locus">Amico_1548</name>
</gene>
<keyword evidence="5" id="KW-1133">Transmembrane helix</keyword>
<dbReference type="InterPro" id="IPR036820">
    <property type="entry name" value="Archease_dom_sf"/>
</dbReference>
<dbReference type="GO" id="GO:0008033">
    <property type="term" value="P:tRNA processing"/>
    <property type="evidence" value="ECO:0007669"/>
    <property type="project" value="UniProtKB-KW"/>
</dbReference>
<evidence type="ECO:0000313" key="8">
    <source>
        <dbReference type="Proteomes" id="UP000002366"/>
    </source>
</evidence>
<organism evidence="7 8">
    <name type="scientific">Aminobacterium colombiense (strain DSM 12261 / ALA-1)</name>
    <dbReference type="NCBI Taxonomy" id="572547"/>
    <lineage>
        <taxon>Bacteria</taxon>
        <taxon>Thermotogati</taxon>
        <taxon>Synergistota</taxon>
        <taxon>Synergistia</taxon>
        <taxon>Synergistales</taxon>
        <taxon>Aminobacteriaceae</taxon>
        <taxon>Aminobacterium</taxon>
    </lineage>
</organism>
<dbReference type="AlphaFoldDB" id="D5EGI3"/>
<dbReference type="Pfam" id="PF01951">
    <property type="entry name" value="Archease"/>
    <property type="match status" value="1"/>
</dbReference>
<dbReference type="Gene3D" id="3.55.10.10">
    <property type="entry name" value="Archease domain"/>
    <property type="match status" value="1"/>
</dbReference>
<dbReference type="Proteomes" id="UP000002366">
    <property type="component" value="Chromosome"/>
</dbReference>
<sequence length="166" mass="19151">MEDFIFRGILWAALKVALFYYFCRGGAWYMAWKEIEHTADVGFEVETQSLNDLFIEAAFALYGVCYGDISVLRGIRHGSHETIMIDGIDLEELMVSWLNELIYIWESKNVLFIPLHVNVKRGSWHLEADGLFAVYRQIQLPIKAATYGGLVIRGEPRPFLRIFLDV</sequence>
<evidence type="ECO:0000256" key="5">
    <source>
        <dbReference type="SAM" id="Phobius"/>
    </source>
</evidence>
<dbReference type="HOGENOM" id="CLU_111362_3_1_0"/>
<keyword evidence="4" id="KW-0106">Calcium</keyword>
<dbReference type="STRING" id="572547.Amico_1548"/>
<dbReference type="PANTHER" id="PTHR12682:SF11">
    <property type="entry name" value="PROTEIN ARCHEASE"/>
    <property type="match status" value="1"/>
</dbReference>
<name>D5EGI3_AMICL</name>
<protein>
    <recommendedName>
        <fullName evidence="6">Archease domain-containing protein</fullName>
    </recommendedName>
</protein>
<evidence type="ECO:0000256" key="4">
    <source>
        <dbReference type="ARBA" id="ARBA00022837"/>
    </source>
</evidence>
<accession>D5EGI3</accession>
<feature type="domain" description="Archease" evidence="6">
    <location>
        <begin position="32"/>
        <end position="166"/>
    </location>
</feature>
<evidence type="ECO:0000313" key="7">
    <source>
        <dbReference type="EMBL" id="ADE57665.1"/>
    </source>
</evidence>
<dbReference type="InterPro" id="IPR023572">
    <property type="entry name" value="Archease_dom"/>
</dbReference>
<keyword evidence="2" id="KW-0819">tRNA processing</keyword>
<proteinExistence type="inferred from homology"/>
<dbReference type="SUPFAM" id="SSF69819">
    <property type="entry name" value="MTH1598-like"/>
    <property type="match status" value="1"/>
</dbReference>
<keyword evidence="5" id="KW-0812">Transmembrane</keyword>
<dbReference type="EMBL" id="CP001997">
    <property type="protein sequence ID" value="ADE57665.1"/>
    <property type="molecule type" value="Genomic_DNA"/>
</dbReference>
<keyword evidence="5" id="KW-0472">Membrane</keyword>
<dbReference type="InterPro" id="IPR002804">
    <property type="entry name" value="Archease"/>
</dbReference>
<keyword evidence="3" id="KW-0479">Metal-binding</keyword>
<reference evidence="7 8" key="1">
    <citation type="journal article" date="2010" name="Stand. Genomic Sci.">
        <title>Complete genome sequence of Aminobacterium colombiense type strain (ALA-1).</title>
        <authorList>
            <person name="Chertkov O."/>
            <person name="Sikorski J."/>
            <person name="Brambilla E."/>
            <person name="Lapidus A."/>
            <person name="Copeland A."/>
            <person name="Glavina Del Rio T."/>
            <person name="Nolan M."/>
            <person name="Lucas S."/>
            <person name="Tice H."/>
            <person name="Cheng J.F."/>
            <person name="Han C."/>
            <person name="Detter J.C."/>
            <person name="Bruce D."/>
            <person name="Tapia R."/>
            <person name="Goodwin L."/>
            <person name="Pitluck S."/>
            <person name="Liolios K."/>
            <person name="Ivanova N."/>
            <person name="Mavromatis K."/>
            <person name="Ovchinnikova G."/>
            <person name="Pati A."/>
            <person name="Chen A."/>
            <person name="Palaniappan K."/>
            <person name="Land M."/>
            <person name="Hauser L."/>
            <person name="Chang Y.J."/>
            <person name="Jeffries C.D."/>
            <person name="Spring S."/>
            <person name="Rohde M."/>
            <person name="Goker M."/>
            <person name="Bristow J."/>
            <person name="Eisen J.A."/>
            <person name="Markowitz V."/>
            <person name="Hugenholtz P."/>
            <person name="Kyrpides N.C."/>
            <person name="Klenk H.P."/>
        </authorList>
    </citation>
    <scope>NUCLEOTIDE SEQUENCE [LARGE SCALE GENOMIC DNA]</scope>
    <source>
        <strain evidence="8">DSM 12261 / ALA-1</strain>
    </source>
</reference>
<dbReference type="eggNOG" id="COG1371">
    <property type="taxonomic scope" value="Bacteria"/>
</dbReference>
<dbReference type="GO" id="GO:0046872">
    <property type="term" value="F:metal ion binding"/>
    <property type="evidence" value="ECO:0007669"/>
    <property type="project" value="UniProtKB-KW"/>
</dbReference>
<evidence type="ECO:0000256" key="1">
    <source>
        <dbReference type="ARBA" id="ARBA00007963"/>
    </source>
</evidence>
<dbReference type="KEGG" id="aco:Amico_1548"/>